<dbReference type="InterPro" id="IPR028591">
    <property type="entry name" value="DIS3L2"/>
</dbReference>
<keyword evidence="5" id="KW-0378">Hydrolase</keyword>
<comment type="cofactor">
    <cofactor evidence="5">
        <name>Mg(2+)</name>
        <dbReference type="ChEBI" id="CHEBI:18420"/>
    </cofactor>
    <cofactor evidence="5">
        <name>Mn(2+)</name>
        <dbReference type="ChEBI" id="CHEBI:29035"/>
    </cofactor>
</comment>
<proteinExistence type="inferred from homology"/>
<dbReference type="HAMAP" id="MF_03045">
    <property type="entry name" value="DIS3L2"/>
    <property type="match status" value="1"/>
</dbReference>
<dbReference type="EC" id="3.1.13.-" evidence="5"/>
<keyword evidence="1 5" id="KW-0963">Cytoplasm</keyword>
<keyword evidence="5" id="KW-0540">Nuclease</keyword>
<organism evidence="8">
    <name type="scientific">Opuntia streptacantha</name>
    <name type="common">Prickly pear cactus</name>
    <name type="synonym">Opuntia cardona</name>
    <dbReference type="NCBI Taxonomy" id="393608"/>
    <lineage>
        <taxon>Eukaryota</taxon>
        <taxon>Viridiplantae</taxon>
        <taxon>Streptophyta</taxon>
        <taxon>Embryophyta</taxon>
        <taxon>Tracheophyta</taxon>
        <taxon>Spermatophyta</taxon>
        <taxon>Magnoliopsida</taxon>
        <taxon>eudicotyledons</taxon>
        <taxon>Gunneridae</taxon>
        <taxon>Pentapetalae</taxon>
        <taxon>Caryophyllales</taxon>
        <taxon>Cactineae</taxon>
        <taxon>Cactaceae</taxon>
        <taxon>Opuntioideae</taxon>
        <taxon>Opuntia</taxon>
    </lineage>
</organism>
<dbReference type="PANTHER" id="PTHR23355">
    <property type="entry name" value="RIBONUCLEASE"/>
    <property type="match status" value="1"/>
</dbReference>
<feature type="binding site" evidence="5">
    <location>
        <position position="517"/>
    </location>
    <ligand>
        <name>Mg(2+)</name>
        <dbReference type="ChEBI" id="CHEBI:18420"/>
    </ligand>
</feature>
<keyword evidence="5" id="KW-0464">Manganese</keyword>
<evidence type="ECO:0000256" key="2">
    <source>
        <dbReference type="ARBA" id="ARBA00022723"/>
    </source>
</evidence>
<comment type="similarity">
    <text evidence="5">Belongs to the RNR ribonuclease family. DIS3L2 subfamily.</text>
</comment>
<dbReference type="EMBL" id="GISG01220252">
    <property type="protein sequence ID" value="MBA4663401.1"/>
    <property type="molecule type" value="Transcribed_RNA"/>
</dbReference>
<dbReference type="GO" id="GO:0003723">
    <property type="term" value="F:RNA binding"/>
    <property type="evidence" value="ECO:0007669"/>
    <property type="project" value="UniProtKB-KW"/>
</dbReference>
<feature type="region of interest" description="Disordered" evidence="6">
    <location>
        <begin position="217"/>
        <end position="254"/>
    </location>
</feature>
<comment type="subcellular location">
    <subcellularLocation>
        <location evidence="5">Cytoplasm</location>
    </subcellularLocation>
    <subcellularLocation>
        <location evidence="5">Cytoplasm</location>
        <location evidence="5">P-body</location>
    </subcellularLocation>
</comment>
<reference evidence="8" key="2">
    <citation type="submission" date="2020-07" db="EMBL/GenBank/DDBJ databases">
        <authorList>
            <person name="Vera ALvarez R."/>
            <person name="Arias-Moreno D.M."/>
            <person name="Jimenez-Jacinto V."/>
            <person name="Jimenez-Bremont J.F."/>
            <person name="Swaminathan K."/>
            <person name="Moose S.P."/>
            <person name="Guerrero-Gonzalez M.L."/>
            <person name="Marino-Ramirez L."/>
            <person name="Landsman D."/>
            <person name="Rodriguez-Kessler M."/>
            <person name="Delgado-Sanchez P."/>
        </authorList>
    </citation>
    <scope>NUCLEOTIDE SEQUENCE</scope>
    <source>
        <tissue evidence="8">Cladode</tissue>
    </source>
</reference>
<evidence type="ECO:0000259" key="7">
    <source>
        <dbReference type="SMART" id="SM00955"/>
    </source>
</evidence>
<feature type="domain" description="RNB" evidence="7">
    <location>
        <begin position="496"/>
        <end position="850"/>
    </location>
</feature>
<dbReference type="InterPro" id="IPR012340">
    <property type="entry name" value="NA-bd_OB-fold"/>
</dbReference>
<dbReference type="PANTHER" id="PTHR23355:SF9">
    <property type="entry name" value="DIS3-LIKE EXONUCLEASE 2"/>
    <property type="match status" value="1"/>
</dbReference>
<dbReference type="AlphaFoldDB" id="A0A7C9E958"/>
<feature type="region of interest" description="Disordered" evidence="6">
    <location>
        <begin position="1"/>
        <end position="88"/>
    </location>
</feature>
<dbReference type="GO" id="GO:1990074">
    <property type="term" value="P:polyuridylation-dependent mRNA catabolic process"/>
    <property type="evidence" value="ECO:0007669"/>
    <property type="project" value="UniProtKB-UniRule"/>
</dbReference>
<dbReference type="GO" id="GO:0000175">
    <property type="term" value="F:3'-5'-RNA exonuclease activity"/>
    <property type="evidence" value="ECO:0007669"/>
    <property type="project" value="UniProtKB-UniRule"/>
</dbReference>
<evidence type="ECO:0000313" key="8">
    <source>
        <dbReference type="EMBL" id="MBA4663401.1"/>
    </source>
</evidence>
<dbReference type="Pfam" id="PF17849">
    <property type="entry name" value="OB_Dis3"/>
    <property type="match status" value="1"/>
</dbReference>
<dbReference type="GO" id="GO:0000956">
    <property type="term" value="P:nuclear-transcribed mRNA catabolic process"/>
    <property type="evidence" value="ECO:0007669"/>
    <property type="project" value="UniProtKB-UniRule"/>
</dbReference>
<dbReference type="GO" id="GO:0046872">
    <property type="term" value="F:metal ion binding"/>
    <property type="evidence" value="ECO:0007669"/>
    <property type="project" value="UniProtKB-KW"/>
</dbReference>
<reference evidence="8" key="1">
    <citation type="journal article" date="2013" name="J. Plant Res.">
        <title>Effect of fungi and light on seed germination of three Opuntia species from semiarid lands of central Mexico.</title>
        <authorList>
            <person name="Delgado-Sanchez P."/>
            <person name="Jimenez-Bremont J.F."/>
            <person name="Guerrero-Gonzalez Mde L."/>
            <person name="Flores J."/>
        </authorList>
    </citation>
    <scope>NUCLEOTIDE SEQUENCE</scope>
    <source>
        <tissue evidence="8">Cladode</tissue>
    </source>
</reference>
<dbReference type="GO" id="GO:0000932">
    <property type="term" value="C:P-body"/>
    <property type="evidence" value="ECO:0007669"/>
    <property type="project" value="UniProtKB-SubCell"/>
</dbReference>
<dbReference type="Pfam" id="PF00773">
    <property type="entry name" value="RNB"/>
    <property type="match status" value="1"/>
</dbReference>
<dbReference type="InterPro" id="IPR022966">
    <property type="entry name" value="RNase_II/R_CS"/>
</dbReference>
<evidence type="ECO:0000256" key="4">
    <source>
        <dbReference type="ARBA" id="ARBA00022884"/>
    </source>
</evidence>
<dbReference type="InterPro" id="IPR041505">
    <property type="entry name" value="Dis3_CSD2"/>
</dbReference>
<keyword evidence="4 5" id="KW-0694">RNA-binding</keyword>
<protein>
    <recommendedName>
        <fullName evidence="5">DIS3-like exonuclease 2</fullName>
        <ecNumber evidence="5">3.1.13.-</ecNumber>
    </recommendedName>
</protein>
<feature type="binding site" evidence="5">
    <location>
        <position position="508"/>
    </location>
    <ligand>
        <name>Mg(2+)</name>
        <dbReference type="ChEBI" id="CHEBI:18420"/>
    </ligand>
</feature>
<dbReference type="FunFam" id="2.40.50.690:FF:000007">
    <property type="entry name" value="DIS3-like exonuclease 2"/>
    <property type="match status" value="1"/>
</dbReference>
<name>A0A7C9E958_OPUST</name>
<keyword evidence="2 5" id="KW-0479">Metal-binding</keyword>
<dbReference type="Gene3D" id="2.40.50.700">
    <property type="match status" value="1"/>
</dbReference>
<sequence length="1087" mass="121363">MGMMVVEQQQQQQSAALRTEDSVDKKKKRRSRRSKQNSSLNGSASMEVAGQHQQELQNFQNGNTSRNGSSSKQHGPNKTTNVSFNSLPTMHINDQGAKFGYGMKVYSKSCPIPGMYGESSGLDDDGDFFPPYLEGCNKQKRFDPHWSLDAIKEALERGEVFQATLRVNAHNRLEAYCTIEGVPADVLISGIPLQNRAVEGDVVAVKVDPPFLWSRMKGSAGSANNSSPTDDQDPFDDIGIRSDSSKGKDKMAAEPGRLTVADSSAVCENGFYDMGSTLSDGTVCQEVTGKMNSIHVNGHHHSGIDPLHGNWSCTEKIVMGSVEKLCQAVVSFPSKRPTGRVVAILEPSARRSSVVGFLNIRWWLSSGESFRKENRNMNAESLFSSDYIHLAPTDPKFPKMIVPVESLPTDIKKRLDAGDVSIENELVAARIDCWTEESSMPQACVMHSFGRGGEVEPRIASILFENAICSSEFSPDSLSCLPDELWQVPQRELECRKDIRDLCVFTIDPSTATDLDDALSVEKLSSGVYRVGVHIADVSYFVRPDTALDVEARVRSTSIYMLQRKLPMLPPLLSEKLGSLNPGVERLAFSIFWDVSVSGDVLDRWVGRTVIRSCCKLSCEHAQDIIEDRIDVDGLKSDENNFPQLYGNFNWRDIFQSVRILHDISKTLKEKRFNDGALRLENAKVVFLLDESGVPYDSVLCERKESNFLVEEFMLLANRTAAEIISRAYPERALLRRHPEPNRRKLRELEAFCSKHELELDTTTSGSFHRSLEKIKEKLKDDSVLYDILMNYATKPMQVAKYFCSGDLTVGEDDWGHYALAVPLYTHFTSPLRRYPDIVVHRTLTAALEAEQAYLKRQRKVNKDMKGGNARCFTGMHFDKFAAESVEGQRALASAALMQRLPGTEVLSDVASYCNQKKVASRNVKDAVEKLYMWVLLKSKQILFSEARVLGIGPRFISLYVQKLAMERRIYYDDVEGLMVEWLETTSTLVLSYMPTKRSQRRGNPGKYRALEEAAFVDSPCNLGPQVDDMQNGDASILNQPDAEIAPAVFPLTIRVLSSIPVALHAVGGDNGPVDIAARLYVSSYFK</sequence>
<comment type="function">
    <text evidence="5">3'-5'-exoribonuclease that specifically recognizes RNAs polyuridylated at their 3' end and mediates their degradation. Component of an exosome-independent RNA degradation pathway that mediates degradation of cytoplasmic mRNAs that have been deadenylated and subsequently uridylated at their 3'.</text>
</comment>
<feature type="site" description="Important for catalytic activity" evidence="5">
    <location>
        <position position="516"/>
    </location>
</feature>
<dbReference type="InterPro" id="IPR001900">
    <property type="entry name" value="RNase_II/R"/>
</dbReference>
<feature type="compositionally biased region" description="Basic residues" evidence="6">
    <location>
        <begin position="25"/>
        <end position="35"/>
    </location>
</feature>
<keyword evidence="3 5" id="KW-0460">Magnesium</keyword>
<feature type="compositionally biased region" description="Polar residues" evidence="6">
    <location>
        <begin position="51"/>
        <end position="88"/>
    </location>
</feature>
<keyword evidence="5" id="KW-0269">Exonuclease</keyword>
<dbReference type="SMART" id="SM00955">
    <property type="entry name" value="RNB"/>
    <property type="match status" value="1"/>
</dbReference>
<dbReference type="Gene3D" id="2.40.50.690">
    <property type="match status" value="1"/>
</dbReference>
<evidence type="ECO:0000256" key="1">
    <source>
        <dbReference type="ARBA" id="ARBA00022490"/>
    </source>
</evidence>
<accession>A0A7C9E958</accession>
<evidence type="ECO:0000256" key="5">
    <source>
        <dbReference type="HAMAP-Rule" id="MF_03045"/>
    </source>
</evidence>
<dbReference type="PROSITE" id="PS01175">
    <property type="entry name" value="RIBONUCLEASE_II"/>
    <property type="match status" value="1"/>
</dbReference>
<dbReference type="SUPFAM" id="SSF50249">
    <property type="entry name" value="Nucleic acid-binding proteins"/>
    <property type="match status" value="3"/>
</dbReference>
<feature type="compositionally biased region" description="Basic and acidic residues" evidence="6">
    <location>
        <begin position="238"/>
        <end position="252"/>
    </location>
</feature>
<dbReference type="InterPro" id="IPR050180">
    <property type="entry name" value="RNR_Ribonuclease"/>
</dbReference>
<evidence type="ECO:0000256" key="6">
    <source>
        <dbReference type="SAM" id="MobiDB-lite"/>
    </source>
</evidence>
<evidence type="ECO:0000256" key="3">
    <source>
        <dbReference type="ARBA" id="ARBA00022842"/>
    </source>
</evidence>